<dbReference type="EMBL" id="CP021082">
    <property type="protein sequence ID" value="ASN82579.1"/>
    <property type="molecule type" value="Genomic_DNA"/>
</dbReference>
<geneLocation type="plasmid" evidence="3">
    <name>pdfi1</name>
</geneLocation>
<accession>A0A221T124</accession>
<keyword evidence="1" id="KW-0732">Signal</keyword>
<dbReference type="SMART" id="SM00710">
    <property type="entry name" value="PbH1"/>
    <property type="match status" value="10"/>
</dbReference>
<dbReference type="InterPro" id="IPR012334">
    <property type="entry name" value="Pectin_lyas_fold"/>
</dbReference>
<dbReference type="AlphaFoldDB" id="A0A221T124"/>
<dbReference type="PANTHER" id="PTHR11319:SF35">
    <property type="entry name" value="OUTER MEMBRANE PROTEIN PMPC-RELATED"/>
    <property type="match status" value="1"/>
</dbReference>
<evidence type="ECO:0000313" key="3">
    <source>
        <dbReference type="Proteomes" id="UP000259030"/>
    </source>
</evidence>
<dbReference type="Proteomes" id="UP000259030">
    <property type="component" value="Plasmid pDFI1"/>
</dbReference>
<organism evidence="2 3">
    <name type="scientific">Deinococcus ficus</name>
    <dbReference type="NCBI Taxonomy" id="317577"/>
    <lineage>
        <taxon>Bacteria</taxon>
        <taxon>Thermotogati</taxon>
        <taxon>Deinococcota</taxon>
        <taxon>Deinococci</taxon>
        <taxon>Deinococcales</taxon>
        <taxon>Deinococcaceae</taxon>
        <taxon>Deinococcus</taxon>
    </lineage>
</organism>
<evidence type="ECO:0000313" key="2">
    <source>
        <dbReference type="EMBL" id="ASN82579.1"/>
    </source>
</evidence>
<keyword evidence="3" id="KW-1185">Reference proteome</keyword>
<name>A0A221T124_9DEIO</name>
<dbReference type="Gene3D" id="2.160.20.10">
    <property type="entry name" value="Single-stranded right-handed beta-helix, Pectin lyase-like"/>
    <property type="match status" value="1"/>
</dbReference>
<keyword evidence="2" id="KW-0614">Plasmid</keyword>
<evidence type="ECO:0000256" key="1">
    <source>
        <dbReference type="SAM" id="SignalP"/>
    </source>
</evidence>
<dbReference type="InterPro" id="IPR011050">
    <property type="entry name" value="Pectin_lyase_fold/virulence"/>
</dbReference>
<feature type="signal peptide" evidence="1">
    <location>
        <begin position="1"/>
        <end position="24"/>
    </location>
</feature>
<proteinExistence type="predicted"/>
<sequence>MNMARRPILTLGLLLAACSPTALPGTPVTSLADSGPGSLRDTLAGARDGDTLRFTTTGTVTLTSPLMIDKDVTVILDGVVLDAGGTSRVLEVAADADATLQGGTLTGGQGRLITLGTGAGVHEQATSLATYGGVILTAGSLTLTGTTVTGGTADNGGGIAVLSTGKLTLLDDALVTANTAPGITVTQPGEYTGTGGGVFNMGQLIIDGGHVDANEARQSGGGIQSTLNTVVTLKSGSVSSNEATEPLSGVTGNATGSAGGGIYTTGALDVQGGTISNNTASYFGGGVVSQAHCADTACATTIYPTFAMSGGTVEGNKTTGSLETGGGGLWLRAQSTITGGVIQGNSSMYGGGVNTWGALDVTGGTIQNNTATQNGGGVSVNIPQGAGFKLTFGGAATIKNNTAANAGGGLVLSRNTTADITGGSITGNSTTGPTDGGGGIRVLAGAVLNLAGGDISGNTSTRTGGGLTVNGTVNMTGGTISGNTVLPSAAQQGGGGVRLYAGSKMTASGGVIRDNRAPWGAGVQIAGAFQANPAATFTLSGATVSGNVVTDPSNNGGGFFNDGSLTITSGTVTQNTATLHGGGIFNLKTASYAQAGGSVNGNTPDNVYTVP</sequence>
<evidence type="ECO:0008006" key="4">
    <source>
        <dbReference type="Google" id="ProtNLM"/>
    </source>
</evidence>
<protein>
    <recommendedName>
        <fullName evidence="4">Right handed beta helix domain-containing protein</fullName>
    </recommendedName>
</protein>
<dbReference type="SUPFAM" id="SSF51126">
    <property type="entry name" value="Pectin lyase-like"/>
    <property type="match status" value="2"/>
</dbReference>
<dbReference type="PANTHER" id="PTHR11319">
    <property type="entry name" value="G PROTEIN-COUPLED RECEPTOR-RELATED"/>
    <property type="match status" value="1"/>
</dbReference>
<dbReference type="KEGG" id="dfc:DFI_15500"/>
<reference evidence="2 3" key="1">
    <citation type="submission" date="2017-05" db="EMBL/GenBank/DDBJ databases">
        <title>The complete genome sequence of Deinococcus ficus isolated from the rhizosphere of the Ficus religiosa L. in Taiwan.</title>
        <authorList>
            <person name="Wu K.-M."/>
            <person name="Liao T.-L."/>
            <person name="Liu Y.-M."/>
            <person name="Young C.-C."/>
            <person name="Tsai S.-F."/>
        </authorList>
    </citation>
    <scope>NUCLEOTIDE SEQUENCE [LARGE SCALE GENOMIC DNA]</scope>
    <source>
        <strain evidence="2 3">CC-FR2-10</strain>
        <plasmid evidence="3">pdfi1</plasmid>
    </source>
</reference>
<feature type="chain" id="PRO_5011228938" description="Right handed beta helix domain-containing protein" evidence="1">
    <location>
        <begin position="25"/>
        <end position="611"/>
    </location>
</feature>
<gene>
    <name evidence="2" type="ORF">DFI_15500</name>
</gene>
<dbReference type="PROSITE" id="PS51257">
    <property type="entry name" value="PROKAR_LIPOPROTEIN"/>
    <property type="match status" value="1"/>
</dbReference>
<dbReference type="InterPro" id="IPR006626">
    <property type="entry name" value="PbH1"/>
</dbReference>